<sequence length="98" mass="11119">MSKVQDVRKPPDLDFIIEAFLSWPTQTQIGIIMFAVTWLIGGNLLFYFSMKRRGIPYWKILVPSFKTTFGLNAKEWLILAGLAVTSLSFGAWGISAQY</sequence>
<evidence type="ECO:0000313" key="2">
    <source>
        <dbReference type="EMBL" id="MBN7825136.1"/>
    </source>
</evidence>
<proteinExistence type="predicted"/>
<dbReference type="EMBL" id="JAFKCV010000003">
    <property type="protein sequence ID" value="MBN7825136.1"/>
    <property type="molecule type" value="Genomic_DNA"/>
</dbReference>
<keyword evidence="1" id="KW-0812">Transmembrane</keyword>
<dbReference type="AlphaFoldDB" id="A0A939IR51"/>
<reference evidence="2" key="1">
    <citation type="submission" date="2021-03" db="EMBL/GenBank/DDBJ databases">
        <title>novel species isolated from a fishpond in China.</title>
        <authorList>
            <person name="Lu H."/>
            <person name="Cai Z."/>
        </authorList>
    </citation>
    <scope>NUCLEOTIDE SEQUENCE</scope>
    <source>
        <strain evidence="2">JCM 30855</strain>
    </source>
</reference>
<feature type="transmembrane region" description="Helical" evidence="1">
    <location>
        <begin position="29"/>
        <end position="49"/>
    </location>
</feature>
<gene>
    <name evidence="2" type="ORF">J0A66_07860</name>
</gene>
<keyword evidence="1" id="KW-1133">Transmembrane helix</keyword>
<feature type="transmembrane region" description="Helical" evidence="1">
    <location>
        <begin position="76"/>
        <end position="95"/>
    </location>
</feature>
<name>A0A939IR51_9ALTE</name>
<dbReference type="Proteomes" id="UP000664654">
    <property type="component" value="Unassembled WGS sequence"/>
</dbReference>
<accession>A0A939IR51</accession>
<protein>
    <submittedName>
        <fullName evidence="2">Uncharacterized protein</fullName>
    </submittedName>
</protein>
<comment type="caution">
    <text evidence="2">The sequence shown here is derived from an EMBL/GenBank/DDBJ whole genome shotgun (WGS) entry which is preliminary data.</text>
</comment>
<evidence type="ECO:0000256" key="1">
    <source>
        <dbReference type="SAM" id="Phobius"/>
    </source>
</evidence>
<keyword evidence="3" id="KW-1185">Reference proteome</keyword>
<dbReference type="RefSeq" id="WP_206573236.1">
    <property type="nucleotide sequence ID" value="NZ_JAFKCV010000003.1"/>
</dbReference>
<organism evidence="2 3">
    <name type="scientific">Bowmanella dokdonensis</name>
    <dbReference type="NCBI Taxonomy" id="751969"/>
    <lineage>
        <taxon>Bacteria</taxon>
        <taxon>Pseudomonadati</taxon>
        <taxon>Pseudomonadota</taxon>
        <taxon>Gammaproteobacteria</taxon>
        <taxon>Alteromonadales</taxon>
        <taxon>Alteromonadaceae</taxon>
        <taxon>Bowmanella</taxon>
    </lineage>
</organism>
<evidence type="ECO:0000313" key="3">
    <source>
        <dbReference type="Proteomes" id="UP000664654"/>
    </source>
</evidence>
<keyword evidence="1" id="KW-0472">Membrane</keyword>